<proteinExistence type="predicted"/>
<gene>
    <name evidence="8" type="ORF">SO802_008714</name>
</gene>
<keyword evidence="6" id="KW-1133">Transmembrane helix</keyword>
<evidence type="ECO:0000256" key="4">
    <source>
        <dbReference type="ARBA" id="ARBA00023306"/>
    </source>
</evidence>
<keyword evidence="6" id="KW-0812">Transmembrane</keyword>
<comment type="caution">
    <text evidence="8">The sequence shown here is derived from an EMBL/GenBank/DDBJ whole genome shotgun (WGS) entry which is preliminary data.</text>
</comment>
<dbReference type="PROSITE" id="PS00292">
    <property type="entry name" value="CYCLINS"/>
    <property type="match status" value="1"/>
</dbReference>
<accession>A0AAW2DA01</accession>
<dbReference type="Proteomes" id="UP001459277">
    <property type="component" value="Unassembled WGS sequence"/>
</dbReference>
<comment type="subunit">
    <text evidence="1">Interacts with the CDC2 protein kinase to form a serine/threonine kinase holoenzyme complex also known as maturation promoting factor (MPF). The cyclin subunit imparts substrate specificity to the complex.</text>
</comment>
<dbReference type="GO" id="GO:0051301">
    <property type="term" value="P:cell division"/>
    <property type="evidence" value="ECO:0007669"/>
    <property type="project" value="UniProtKB-KW"/>
</dbReference>
<evidence type="ECO:0000313" key="9">
    <source>
        <dbReference type="Proteomes" id="UP001459277"/>
    </source>
</evidence>
<evidence type="ECO:0000256" key="3">
    <source>
        <dbReference type="ARBA" id="ARBA00023127"/>
    </source>
</evidence>
<dbReference type="InterPro" id="IPR048258">
    <property type="entry name" value="Cyclins_cyclin-box"/>
</dbReference>
<feature type="domain" description="Cyclin N-terminal" evidence="7">
    <location>
        <begin position="143"/>
        <end position="185"/>
    </location>
</feature>
<protein>
    <recommendedName>
        <fullName evidence="5">B-like cyclin</fullName>
    </recommendedName>
</protein>
<dbReference type="AlphaFoldDB" id="A0AAW2DA01"/>
<name>A0AAW2DA01_9ROSI</name>
<organism evidence="8 9">
    <name type="scientific">Lithocarpus litseifolius</name>
    <dbReference type="NCBI Taxonomy" id="425828"/>
    <lineage>
        <taxon>Eukaryota</taxon>
        <taxon>Viridiplantae</taxon>
        <taxon>Streptophyta</taxon>
        <taxon>Embryophyta</taxon>
        <taxon>Tracheophyta</taxon>
        <taxon>Spermatophyta</taxon>
        <taxon>Magnoliopsida</taxon>
        <taxon>eudicotyledons</taxon>
        <taxon>Gunneridae</taxon>
        <taxon>Pentapetalae</taxon>
        <taxon>rosids</taxon>
        <taxon>fabids</taxon>
        <taxon>Fagales</taxon>
        <taxon>Fagaceae</taxon>
        <taxon>Lithocarpus</taxon>
    </lineage>
</organism>
<evidence type="ECO:0000256" key="1">
    <source>
        <dbReference type="ARBA" id="ARBA00011177"/>
    </source>
</evidence>
<feature type="transmembrane region" description="Helical" evidence="6">
    <location>
        <begin position="150"/>
        <end position="172"/>
    </location>
</feature>
<evidence type="ECO:0000259" key="7">
    <source>
        <dbReference type="Pfam" id="PF00134"/>
    </source>
</evidence>
<feature type="transmembrane region" description="Helical" evidence="6">
    <location>
        <begin position="187"/>
        <end position="209"/>
    </location>
</feature>
<dbReference type="SUPFAM" id="SSF47954">
    <property type="entry name" value="Cyclin-like"/>
    <property type="match status" value="1"/>
</dbReference>
<keyword evidence="2" id="KW-0132">Cell division</keyword>
<dbReference type="InterPro" id="IPR036915">
    <property type="entry name" value="Cyclin-like_sf"/>
</dbReference>
<keyword evidence="3" id="KW-0195">Cyclin</keyword>
<keyword evidence="9" id="KW-1185">Reference proteome</keyword>
<evidence type="ECO:0000256" key="6">
    <source>
        <dbReference type="SAM" id="Phobius"/>
    </source>
</evidence>
<keyword evidence="6" id="KW-0472">Membrane</keyword>
<evidence type="ECO:0000256" key="2">
    <source>
        <dbReference type="ARBA" id="ARBA00022618"/>
    </source>
</evidence>
<dbReference type="InterPro" id="IPR006671">
    <property type="entry name" value="Cyclin_N"/>
</dbReference>
<evidence type="ECO:0000256" key="5">
    <source>
        <dbReference type="ARBA" id="ARBA00032263"/>
    </source>
</evidence>
<dbReference type="Pfam" id="PF00134">
    <property type="entry name" value="Cyclin_N"/>
    <property type="match status" value="1"/>
</dbReference>
<dbReference type="EMBL" id="JAZDWU010000003">
    <property type="protein sequence ID" value="KAL0007212.1"/>
    <property type="molecule type" value="Genomic_DNA"/>
</dbReference>
<evidence type="ECO:0000313" key="8">
    <source>
        <dbReference type="EMBL" id="KAL0007212.1"/>
    </source>
</evidence>
<reference evidence="8 9" key="1">
    <citation type="submission" date="2024-01" db="EMBL/GenBank/DDBJ databases">
        <title>A telomere-to-telomere, gap-free genome of sweet tea (Lithocarpus litseifolius).</title>
        <authorList>
            <person name="Zhou J."/>
        </authorList>
    </citation>
    <scope>NUCLEOTIDE SEQUENCE [LARGE SCALE GENOMIC DNA]</scope>
    <source>
        <strain evidence="8">Zhou-2022a</strain>
        <tissue evidence="8">Leaf</tissue>
    </source>
</reference>
<keyword evidence="4" id="KW-0131">Cell cycle</keyword>
<sequence length="214" mass="24730">MTSPQKCMWLERCLVALEIKVQHKYSKDPLLQGRKCDLAVGRKRLQSLLLRRRWLCKKRKPNSCKVLQWSLMLCSVRKCFEGVNGIGEEGSDENVKKHSFFPLVLLENDLVWEDDELVSLKSKEGGTHVCLSSLISDGSLMVARKEALDWILRVKAHYWFCALTAILAVNYFDRFASSLMFKREKPWMAHIVIMWDFVLCLGGGIQVCVRSKDY</sequence>
<dbReference type="Gene3D" id="1.10.472.10">
    <property type="entry name" value="Cyclin-like"/>
    <property type="match status" value="1"/>
</dbReference>